<accession>A0A8H4SQA5</accession>
<comment type="subcellular location">
    <subcellularLocation>
        <location evidence="1">Membrane</location>
        <topology evidence="1">Multi-pass membrane protein</topology>
    </subcellularLocation>
</comment>
<evidence type="ECO:0000256" key="2">
    <source>
        <dbReference type="ARBA" id="ARBA00022692"/>
    </source>
</evidence>
<dbReference type="InterPro" id="IPR049326">
    <property type="entry name" value="Rhodopsin_dom_fungi"/>
</dbReference>
<reference evidence="9" key="1">
    <citation type="journal article" date="2020" name="BMC Genomics">
        <title>Correction to: Identification and distribution of gene clusters required for synthesis of sphingolipid metabolism inhibitors in diverse species of the filamentous fungus Fusarium.</title>
        <authorList>
            <person name="Kim H.S."/>
            <person name="Lohmar J.M."/>
            <person name="Busman M."/>
            <person name="Brown D.W."/>
            <person name="Naumann T.A."/>
            <person name="Divon H.H."/>
            <person name="Lysoe E."/>
            <person name="Uhlig S."/>
            <person name="Proctor R.H."/>
        </authorList>
    </citation>
    <scope>NUCLEOTIDE SEQUENCE</scope>
    <source>
        <strain evidence="9">NRRL 20472</strain>
    </source>
</reference>
<evidence type="ECO:0000256" key="4">
    <source>
        <dbReference type="ARBA" id="ARBA00023136"/>
    </source>
</evidence>
<dbReference type="EMBL" id="JABEXW010001479">
    <property type="protein sequence ID" value="KAF4943658.1"/>
    <property type="molecule type" value="Genomic_DNA"/>
</dbReference>
<dbReference type="PANTHER" id="PTHR33048:SF143">
    <property type="entry name" value="EXTRACELLULAR MEMBRANE PROTEIN CFEM DOMAIN-CONTAINING PROTEIN-RELATED"/>
    <property type="match status" value="1"/>
</dbReference>
<evidence type="ECO:0000313" key="9">
    <source>
        <dbReference type="EMBL" id="KAF4943658.1"/>
    </source>
</evidence>
<evidence type="ECO:0000256" key="7">
    <source>
        <dbReference type="SAM" id="SignalP"/>
    </source>
</evidence>
<protein>
    <recommendedName>
        <fullName evidence="8">Rhodopsin domain-containing protein</fullName>
    </recommendedName>
</protein>
<dbReference type="Pfam" id="PF20684">
    <property type="entry name" value="Fung_rhodopsin"/>
    <property type="match status" value="1"/>
</dbReference>
<organism evidence="9 10">
    <name type="scientific">Fusarium sarcochroum</name>
    <dbReference type="NCBI Taxonomy" id="1208366"/>
    <lineage>
        <taxon>Eukaryota</taxon>
        <taxon>Fungi</taxon>
        <taxon>Dikarya</taxon>
        <taxon>Ascomycota</taxon>
        <taxon>Pezizomycotina</taxon>
        <taxon>Sordariomycetes</taxon>
        <taxon>Hypocreomycetidae</taxon>
        <taxon>Hypocreales</taxon>
        <taxon>Nectriaceae</taxon>
        <taxon>Fusarium</taxon>
        <taxon>Fusarium lateritium species complex</taxon>
    </lineage>
</organism>
<feature type="domain" description="Rhodopsin" evidence="8">
    <location>
        <begin position="120"/>
        <end position="369"/>
    </location>
</feature>
<keyword evidence="2 6" id="KW-0812">Transmembrane</keyword>
<feature type="transmembrane region" description="Helical" evidence="6">
    <location>
        <begin position="193"/>
        <end position="219"/>
    </location>
</feature>
<evidence type="ECO:0000256" key="3">
    <source>
        <dbReference type="ARBA" id="ARBA00022989"/>
    </source>
</evidence>
<dbReference type="InterPro" id="IPR052337">
    <property type="entry name" value="SAT4-like"/>
</dbReference>
<feature type="transmembrane region" description="Helical" evidence="6">
    <location>
        <begin position="314"/>
        <end position="332"/>
    </location>
</feature>
<evidence type="ECO:0000256" key="5">
    <source>
        <dbReference type="ARBA" id="ARBA00038359"/>
    </source>
</evidence>
<dbReference type="Proteomes" id="UP000622797">
    <property type="component" value="Unassembled WGS sequence"/>
</dbReference>
<feature type="transmembrane region" description="Helical" evidence="6">
    <location>
        <begin position="280"/>
        <end position="302"/>
    </location>
</feature>
<gene>
    <name evidence="9" type="ORF">FSARC_14863</name>
</gene>
<evidence type="ECO:0000313" key="10">
    <source>
        <dbReference type="Proteomes" id="UP000622797"/>
    </source>
</evidence>
<feature type="transmembrane region" description="Helical" evidence="6">
    <location>
        <begin position="103"/>
        <end position="123"/>
    </location>
</feature>
<feature type="transmembrane region" description="Helical" evidence="6">
    <location>
        <begin position="344"/>
        <end position="364"/>
    </location>
</feature>
<keyword evidence="10" id="KW-1185">Reference proteome</keyword>
<keyword evidence="3 6" id="KW-1133">Transmembrane helix</keyword>
<feature type="signal peptide" evidence="7">
    <location>
        <begin position="1"/>
        <end position="24"/>
    </location>
</feature>
<dbReference type="PANTHER" id="PTHR33048">
    <property type="entry name" value="PTH11-LIKE INTEGRAL MEMBRANE PROTEIN (AFU_ORTHOLOGUE AFUA_5G11245)"/>
    <property type="match status" value="1"/>
</dbReference>
<evidence type="ECO:0000259" key="8">
    <source>
        <dbReference type="Pfam" id="PF20684"/>
    </source>
</evidence>
<dbReference type="OrthoDB" id="2496787at2759"/>
<sequence length="441" mass="49595">MSKASTSSLFFLFFFAYLFSIARAEPTSPFGDASDCCLKCALEAFSKPTFSGKTHEELCRDKKFSDTVGDCLTKQCLFRETMVFIHIAKTSCGIPPIDRYVEFQVNGIVMTTLAVVFFVIRILSKMLGKTFWGIDDTLCLLSMVGLSHFLSRTQTDGCQAILIPTFVIYQLLLVEGLGKDFETLPYDEVTTFFKYFVVLGVSYVLTLACIKASILFLYLQLFPDDTFRTMVKWTVACDVSIALVFTVCSISQAPALSMVWHAWQGKSVKEAMQDISWPSLVHACVNLALDLWMLILPMTQLYKLGLKLRKKMGVMAMFGVGLLLIMMVDYMMTTDMTTQNGNNVILWSYIELCVGVMVSCMPHTRQLTREITSRWRPTKHGVLSSENEDIFIKRSIHTIVEVPSSPDELVLHDKGNLLLAVEANHEVGRTLGSARDTQCRT</sequence>
<feature type="transmembrane region" description="Helical" evidence="6">
    <location>
        <begin position="157"/>
        <end position="173"/>
    </location>
</feature>
<evidence type="ECO:0000256" key="6">
    <source>
        <dbReference type="SAM" id="Phobius"/>
    </source>
</evidence>
<proteinExistence type="inferred from homology"/>
<feature type="transmembrane region" description="Helical" evidence="6">
    <location>
        <begin position="239"/>
        <end position="260"/>
    </location>
</feature>
<reference evidence="9" key="2">
    <citation type="submission" date="2020-05" db="EMBL/GenBank/DDBJ databases">
        <authorList>
            <person name="Kim H.-S."/>
            <person name="Proctor R.H."/>
            <person name="Brown D.W."/>
        </authorList>
    </citation>
    <scope>NUCLEOTIDE SEQUENCE</scope>
    <source>
        <strain evidence="9">NRRL 20472</strain>
    </source>
</reference>
<keyword evidence="4 6" id="KW-0472">Membrane</keyword>
<name>A0A8H4SQA5_9HYPO</name>
<comment type="caution">
    <text evidence="9">The sequence shown here is derived from an EMBL/GenBank/DDBJ whole genome shotgun (WGS) entry which is preliminary data.</text>
</comment>
<keyword evidence="7" id="KW-0732">Signal</keyword>
<evidence type="ECO:0000256" key="1">
    <source>
        <dbReference type="ARBA" id="ARBA00004141"/>
    </source>
</evidence>
<dbReference type="AlphaFoldDB" id="A0A8H4SQA5"/>
<comment type="similarity">
    <text evidence="5">Belongs to the SAT4 family.</text>
</comment>
<feature type="chain" id="PRO_5034170908" description="Rhodopsin domain-containing protein" evidence="7">
    <location>
        <begin position="25"/>
        <end position="441"/>
    </location>
</feature>
<dbReference type="GO" id="GO:0016020">
    <property type="term" value="C:membrane"/>
    <property type="evidence" value="ECO:0007669"/>
    <property type="project" value="UniProtKB-SubCell"/>
</dbReference>